<dbReference type="AlphaFoldDB" id="A0A0M4TVQ0"/>
<proteinExistence type="predicted"/>
<keyword evidence="1" id="KW-0812">Transmembrane</keyword>
<name>A0A0M4TVQ0_9NOSO</name>
<feature type="transmembrane region" description="Helical" evidence="1">
    <location>
        <begin position="17"/>
        <end position="40"/>
    </location>
</feature>
<evidence type="ECO:0000256" key="1">
    <source>
        <dbReference type="SAM" id="Phobius"/>
    </source>
</evidence>
<keyword evidence="1" id="KW-0472">Membrane</keyword>
<protein>
    <submittedName>
        <fullName evidence="2">Uncharacterized protein</fullName>
    </submittedName>
</protein>
<dbReference type="KEGG" id="npz:ACX27_16755"/>
<accession>A0A0M4TVQ0</accession>
<dbReference type="Proteomes" id="UP000062645">
    <property type="component" value="Chromosome"/>
</dbReference>
<gene>
    <name evidence="2" type="ORF">ACX27_16755</name>
</gene>
<dbReference type="PATRIC" id="fig|224013.5.peg.4006"/>
<keyword evidence="1" id="KW-1133">Transmembrane helix</keyword>
<evidence type="ECO:0000313" key="2">
    <source>
        <dbReference type="EMBL" id="ALF54119.1"/>
    </source>
</evidence>
<reference evidence="2 3" key="2">
    <citation type="journal article" date="2016" name="Genome Announc.">
        <title>Draft Genome Sequence of the N2-Fixing Cyanobacterium Nostoc piscinale CENA21, Isolated from the Brazilian Amazon Floodplain.</title>
        <authorList>
            <person name="Leao T."/>
            <person name="Guimaraes P.I."/>
            <person name="de Melo A.G."/>
            <person name="Ramos R.T."/>
            <person name="Leao P.N."/>
            <person name="Silva A."/>
            <person name="Fiore M.F."/>
            <person name="Schneider M.P."/>
        </authorList>
    </citation>
    <scope>NUCLEOTIDE SEQUENCE [LARGE SCALE GENOMIC DNA]</scope>
    <source>
        <strain evidence="2 3">CENA21</strain>
    </source>
</reference>
<evidence type="ECO:0000313" key="3">
    <source>
        <dbReference type="Proteomes" id="UP000062645"/>
    </source>
</evidence>
<organism evidence="2 3">
    <name type="scientific">Nostoc piscinale CENA21</name>
    <dbReference type="NCBI Taxonomy" id="224013"/>
    <lineage>
        <taxon>Bacteria</taxon>
        <taxon>Bacillati</taxon>
        <taxon>Cyanobacteriota</taxon>
        <taxon>Cyanophyceae</taxon>
        <taxon>Nostocales</taxon>
        <taxon>Nostocaceae</taxon>
        <taxon>Nostoc</taxon>
    </lineage>
</organism>
<sequence length="63" mass="7070">MIYLGVTSVSKKFRVEFAYFEGIVIIARVGAIALIMAYWFTCALSGHLCHVSKKKCRVKDVVT</sequence>
<reference evidence="3" key="1">
    <citation type="submission" date="2015-07" db="EMBL/GenBank/DDBJ databases">
        <title>Genome Of Nitrogen-Fixing Cyanobacterium Nostoc piscinale CENA21 From Solimoes/Amazon River Floodplain Sediments And Comparative Genomics To Uncover Biosynthetic Natural Products Potential.</title>
        <authorList>
            <person name="Leao T.F."/>
            <person name="Leao P.N."/>
            <person name="Guimaraes P.I."/>
            <person name="de Melo A.G.C."/>
            <person name="Ramos R.T.J."/>
            <person name="Silva A."/>
            <person name="Fiore M.F."/>
            <person name="Schneider M.P.C."/>
        </authorList>
    </citation>
    <scope>NUCLEOTIDE SEQUENCE [LARGE SCALE GENOMIC DNA]</scope>
    <source>
        <strain evidence="3">CENA21</strain>
    </source>
</reference>
<dbReference type="EMBL" id="CP012036">
    <property type="protein sequence ID" value="ALF54119.1"/>
    <property type="molecule type" value="Genomic_DNA"/>
</dbReference>
<keyword evidence="3" id="KW-1185">Reference proteome</keyword>